<gene>
    <name evidence="1" type="ORF">AKJ64_01360</name>
</gene>
<comment type="caution">
    <text evidence="1">The sequence shown here is derived from an EMBL/GenBank/DDBJ whole genome shotgun (WGS) entry which is preliminary data.</text>
</comment>
<reference evidence="1 2" key="1">
    <citation type="journal article" date="2016" name="Sci. Rep.">
        <title>Metabolic traits of an uncultured archaeal lineage -MSBL1- from brine pools of the Red Sea.</title>
        <authorList>
            <person name="Mwirichia R."/>
            <person name="Alam I."/>
            <person name="Rashid M."/>
            <person name="Vinu M."/>
            <person name="Ba-Alawi W."/>
            <person name="Anthony Kamau A."/>
            <person name="Kamanda Ngugi D."/>
            <person name="Goker M."/>
            <person name="Klenk H.P."/>
            <person name="Bajic V."/>
            <person name="Stingl U."/>
        </authorList>
    </citation>
    <scope>NUCLEOTIDE SEQUENCE [LARGE SCALE GENOMIC DNA]</scope>
    <source>
        <strain evidence="1">SCGC-AAA259E17</strain>
    </source>
</reference>
<accession>A0A133UG06</accession>
<name>A0A133UG06_9EURY</name>
<dbReference type="Proteomes" id="UP000070373">
    <property type="component" value="Unassembled WGS sequence"/>
</dbReference>
<sequence length="73" mass="8499">MRRRRDNGPSIWYCPVWACPYTAGETEQIVLHLEEHGKPDEVIHRELERFRKAVFDGGIACGKSLDDPEYPKK</sequence>
<organism evidence="1 2">
    <name type="scientific">candidate division MSBL1 archaeon SCGC-AAA259E17</name>
    <dbReference type="NCBI Taxonomy" id="1698263"/>
    <lineage>
        <taxon>Archaea</taxon>
        <taxon>Methanobacteriati</taxon>
        <taxon>Methanobacteriota</taxon>
        <taxon>candidate division MSBL1</taxon>
    </lineage>
</organism>
<proteinExistence type="predicted"/>
<dbReference type="EMBL" id="LHXN01000015">
    <property type="protein sequence ID" value="KXA93109.1"/>
    <property type="molecule type" value="Genomic_DNA"/>
</dbReference>
<evidence type="ECO:0000313" key="2">
    <source>
        <dbReference type="Proteomes" id="UP000070373"/>
    </source>
</evidence>
<keyword evidence="2" id="KW-1185">Reference proteome</keyword>
<protein>
    <submittedName>
        <fullName evidence="1">Uncharacterized protein</fullName>
    </submittedName>
</protein>
<dbReference type="AlphaFoldDB" id="A0A133UG06"/>
<evidence type="ECO:0000313" key="1">
    <source>
        <dbReference type="EMBL" id="KXA93109.1"/>
    </source>
</evidence>